<evidence type="ECO:0000313" key="2">
    <source>
        <dbReference type="Proteomes" id="UP000580250"/>
    </source>
</evidence>
<reference evidence="1 2" key="1">
    <citation type="submission" date="2020-08" db="EMBL/GenBank/DDBJ databases">
        <authorList>
            <person name="Koutsovoulos G."/>
            <person name="Danchin GJ E."/>
        </authorList>
    </citation>
    <scope>NUCLEOTIDE SEQUENCE [LARGE SCALE GENOMIC DNA]</scope>
</reference>
<dbReference type="EMBL" id="CAJEWN010000140">
    <property type="protein sequence ID" value="CAD2168373.1"/>
    <property type="molecule type" value="Genomic_DNA"/>
</dbReference>
<dbReference type="AlphaFoldDB" id="A0A6V7V0B5"/>
<accession>A0A6V7V0B5</accession>
<dbReference type="Proteomes" id="UP000580250">
    <property type="component" value="Unassembled WGS sequence"/>
</dbReference>
<gene>
    <name evidence="1" type="ORF">MENT_LOCUS19740</name>
</gene>
<name>A0A6V7V0B5_MELEN</name>
<proteinExistence type="predicted"/>
<protein>
    <submittedName>
        <fullName evidence="1">Uncharacterized protein</fullName>
    </submittedName>
</protein>
<organism evidence="1 2">
    <name type="scientific">Meloidogyne enterolobii</name>
    <name type="common">Root-knot nematode worm</name>
    <name type="synonym">Meloidogyne mayaguensis</name>
    <dbReference type="NCBI Taxonomy" id="390850"/>
    <lineage>
        <taxon>Eukaryota</taxon>
        <taxon>Metazoa</taxon>
        <taxon>Ecdysozoa</taxon>
        <taxon>Nematoda</taxon>
        <taxon>Chromadorea</taxon>
        <taxon>Rhabditida</taxon>
        <taxon>Tylenchina</taxon>
        <taxon>Tylenchomorpha</taxon>
        <taxon>Tylenchoidea</taxon>
        <taxon>Meloidogynidae</taxon>
        <taxon>Meloidogyninae</taxon>
        <taxon>Meloidogyne</taxon>
    </lineage>
</organism>
<evidence type="ECO:0000313" key="1">
    <source>
        <dbReference type="EMBL" id="CAD2168373.1"/>
    </source>
</evidence>
<comment type="caution">
    <text evidence="1">The sequence shown here is derived from an EMBL/GenBank/DDBJ whole genome shotgun (WGS) entry which is preliminary data.</text>
</comment>
<sequence>MEWVDFWFDVMDVPNLLTPKPSNCTNRRMLFIASDLPTLKNVVEEANSKWSDKYEIYSGRFNTKF</sequence>